<protein>
    <submittedName>
        <fullName evidence="2">Uncharacterized protein</fullName>
    </submittedName>
</protein>
<reference evidence="2 3" key="1">
    <citation type="journal article" date="2018" name="Front. Microbiol.">
        <title>Genome-Wide Analysis of Corynespora cassiicola Leaf Fall Disease Putative Effectors.</title>
        <authorList>
            <person name="Lopez D."/>
            <person name="Ribeiro S."/>
            <person name="Label P."/>
            <person name="Fumanal B."/>
            <person name="Venisse J.S."/>
            <person name="Kohler A."/>
            <person name="de Oliveira R.R."/>
            <person name="Labutti K."/>
            <person name="Lipzen A."/>
            <person name="Lail K."/>
            <person name="Bauer D."/>
            <person name="Ohm R.A."/>
            <person name="Barry K.W."/>
            <person name="Spatafora J."/>
            <person name="Grigoriev I.V."/>
            <person name="Martin F.M."/>
            <person name="Pujade-Renaud V."/>
        </authorList>
    </citation>
    <scope>NUCLEOTIDE SEQUENCE [LARGE SCALE GENOMIC DNA]</scope>
    <source>
        <strain evidence="2 3">Philippines</strain>
    </source>
</reference>
<gene>
    <name evidence="2" type="ORF">BS50DRAFT_634055</name>
</gene>
<organism evidence="2 3">
    <name type="scientific">Corynespora cassiicola Philippines</name>
    <dbReference type="NCBI Taxonomy" id="1448308"/>
    <lineage>
        <taxon>Eukaryota</taxon>
        <taxon>Fungi</taxon>
        <taxon>Dikarya</taxon>
        <taxon>Ascomycota</taxon>
        <taxon>Pezizomycotina</taxon>
        <taxon>Dothideomycetes</taxon>
        <taxon>Pleosporomycetidae</taxon>
        <taxon>Pleosporales</taxon>
        <taxon>Corynesporascaceae</taxon>
        <taxon>Corynespora</taxon>
    </lineage>
</organism>
<name>A0A2T2NSW9_CORCC</name>
<sequence length="234" mass="25730">MSTTPIHSTTFQQSPGMSESNEIHRASCEESTGSDGETPEGITRCNNRVQVANTLHNSTETRDPISNHTSTERPTTLDNEKSPREITKSNFNSFNSSNASSSSSSFSSSPPPSQQPTPNPNTINPFTGNPFWIDSFTDLLYPSSSTADPSPLALESTQMALLNPPLVDFAEKMERDWDSILARKREREGVVRGARVQKRRGGGKRKERDGGVVEGLWERRVLGEVLFGFDVGKV</sequence>
<feature type="compositionally biased region" description="Polar residues" evidence="1">
    <location>
        <begin position="44"/>
        <end position="58"/>
    </location>
</feature>
<feature type="compositionally biased region" description="Pro residues" evidence="1">
    <location>
        <begin position="109"/>
        <end position="119"/>
    </location>
</feature>
<evidence type="ECO:0000256" key="1">
    <source>
        <dbReference type="SAM" id="MobiDB-lite"/>
    </source>
</evidence>
<feature type="compositionally biased region" description="Low complexity" evidence="1">
    <location>
        <begin position="89"/>
        <end position="108"/>
    </location>
</feature>
<evidence type="ECO:0000313" key="2">
    <source>
        <dbReference type="EMBL" id="PSN68490.1"/>
    </source>
</evidence>
<dbReference type="EMBL" id="KZ678134">
    <property type="protein sequence ID" value="PSN68490.1"/>
    <property type="molecule type" value="Genomic_DNA"/>
</dbReference>
<evidence type="ECO:0000313" key="3">
    <source>
        <dbReference type="Proteomes" id="UP000240883"/>
    </source>
</evidence>
<feature type="compositionally biased region" description="Polar residues" evidence="1">
    <location>
        <begin position="1"/>
        <end position="20"/>
    </location>
</feature>
<feature type="region of interest" description="Disordered" evidence="1">
    <location>
        <begin position="1"/>
        <end position="128"/>
    </location>
</feature>
<proteinExistence type="predicted"/>
<dbReference type="Proteomes" id="UP000240883">
    <property type="component" value="Unassembled WGS sequence"/>
</dbReference>
<feature type="compositionally biased region" description="Basic and acidic residues" evidence="1">
    <location>
        <begin position="78"/>
        <end position="87"/>
    </location>
</feature>
<keyword evidence="3" id="KW-1185">Reference proteome</keyword>
<feature type="compositionally biased region" description="Polar residues" evidence="1">
    <location>
        <begin position="66"/>
        <end position="77"/>
    </location>
</feature>
<dbReference type="AlphaFoldDB" id="A0A2T2NSW9"/>
<accession>A0A2T2NSW9</accession>